<dbReference type="Proteomes" id="UP001060215">
    <property type="component" value="Chromosome 14"/>
</dbReference>
<gene>
    <name evidence="1" type="ORF">LOK49_LG13G00558</name>
</gene>
<reference evidence="1 2" key="1">
    <citation type="journal article" date="2022" name="Plant J.">
        <title>Chromosome-level genome of Camellia lanceoleosa provides a valuable resource for understanding genome evolution and self-incompatibility.</title>
        <authorList>
            <person name="Gong W."/>
            <person name="Xiao S."/>
            <person name="Wang L."/>
            <person name="Liao Z."/>
            <person name="Chang Y."/>
            <person name="Mo W."/>
            <person name="Hu G."/>
            <person name="Li W."/>
            <person name="Zhao G."/>
            <person name="Zhu H."/>
            <person name="Hu X."/>
            <person name="Ji K."/>
            <person name="Xiang X."/>
            <person name="Song Q."/>
            <person name="Yuan D."/>
            <person name="Jin S."/>
            <person name="Zhang L."/>
        </authorList>
    </citation>
    <scope>NUCLEOTIDE SEQUENCE [LARGE SCALE GENOMIC DNA]</scope>
    <source>
        <strain evidence="1">SQ_2022a</strain>
    </source>
</reference>
<evidence type="ECO:0000313" key="2">
    <source>
        <dbReference type="Proteomes" id="UP001060215"/>
    </source>
</evidence>
<comment type="caution">
    <text evidence="1">The sequence shown here is derived from an EMBL/GenBank/DDBJ whole genome shotgun (WGS) entry which is preliminary data.</text>
</comment>
<evidence type="ECO:0000313" key="1">
    <source>
        <dbReference type="EMBL" id="KAI7987127.1"/>
    </source>
</evidence>
<accession>A0ACC0FG76</accession>
<organism evidence="1 2">
    <name type="scientific">Camellia lanceoleosa</name>
    <dbReference type="NCBI Taxonomy" id="1840588"/>
    <lineage>
        <taxon>Eukaryota</taxon>
        <taxon>Viridiplantae</taxon>
        <taxon>Streptophyta</taxon>
        <taxon>Embryophyta</taxon>
        <taxon>Tracheophyta</taxon>
        <taxon>Spermatophyta</taxon>
        <taxon>Magnoliopsida</taxon>
        <taxon>eudicotyledons</taxon>
        <taxon>Gunneridae</taxon>
        <taxon>Pentapetalae</taxon>
        <taxon>asterids</taxon>
        <taxon>Ericales</taxon>
        <taxon>Theaceae</taxon>
        <taxon>Camellia</taxon>
    </lineage>
</organism>
<dbReference type="EMBL" id="CM045771">
    <property type="protein sequence ID" value="KAI7987127.1"/>
    <property type="molecule type" value="Genomic_DNA"/>
</dbReference>
<sequence>MTESNSGNIFDHQITANIAKSTEEEDHLIRSTKKIKSSDTSEPRTMATEEIMASIAGAEEPRSQISPSQATLPAKSFKEALTTARNYDYTFDNRVEVLSSDEEDDDQEGLSSIEHSPNTRAYPRSLSLKSCSRRSDNHG</sequence>
<proteinExistence type="predicted"/>
<keyword evidence="2" id="KW-1185">Reference proteome</keyword>
<name>A0ACC0FG76_9ERIC</name>
<protein>
    <submittedName>
        <fullName evidence="1">Uncharacterized protein</fullName>
    </submittedName>
</protein>